<name>A0A383DTJ2_9ZZZZ</name>
<dbReference type="GO" id="GO:0005886">
    <property type="term" value="C:plasma membrane"/>
    <property type="evidence" value="ECO:0007669"/>
    <property type="project" value="UniProtKB-SubCell"/>
</dbReference>
<dbReference type="SUPFAM" id="SSF161098">
    <property type="entry name" value="MetI-like"/>
    <property type="match status" value="1"/>
</dbReference>
<reference evidence="9" key="1">
    <citation type="submission" date="2018-05" db="EMBL/GenBank/DDBJ databases">
        <authorList>
            <person name="Lanie J.A."/>
            <person name="Ng W.-L."/>
            <person name="Kazmierczak K.M."/>
            <person name="Andrzejewski T.M."/>
            <person name="Davidsen T.M."/>
            <person name="Wayne K.J."/>
            <person name="Tettelin H."/>
            <person name="Glass J.I."/>
            <person name="Rusch D."/>
            <person name="Podicherti R."/>
            <person name="Tsui H.-C.T."/>
            <person name="Winkler M.E."/>
        </authorList>
    </citation>
    <scope>NUCLEOTIDE SEQUENCE</scope>
</reference>
<sequence>MQAFIVRRLLLIMPTLVIISIIIFGLVRFVPGDMVDKLADQRGGIVGMDADAIRERMGLNVPIHIQYARWAGNLLKGNFGESMWNRRTAVSEVARRYPITVELAVLSISISTLWGLVVGVISATKQDKFIDYLLRVISIIGLSVPYFWTSIIVLVFSSIYFNWSPPPIYIPLSEDPIGNLQLMIIPALIFSFFIGAPIARMTRAMMLEVMNQDYIRTAKA</sequence>
<dbReference type="CDD" id="cd06261">
    <property type="entry name" value="TM_PBP2"/>
    <property type="match status" value="1"/>
</dbReference>
<keyword evidence="6 7" id="KW-0472">Membrane</keyword>
<feature type="domain" description="ABC transmembrane type-1" evidence="8">
    <location>
        <begin position="97"/>
        <end position="220"/>
    </location>
</feature>
<evidence type="ECO:0000313" key="9">
    <source>
        <dbReference type="EMBL" id="SVE47619.1"/>
    </source>
</evidence>
<evidence type="ECO:0000256" key="2">
    <source>
        <dbReference type="ARBA" id="ARBA00022448"/>
    </source>
</evidence>
<gene>
    <name evidence="9" type="ORF">METZ01_LOCUS500473</name>
</gene>
<evidence type="ECO:0000259" key="8">
    <source>
        <dbReference type="PROSITE" id="PS50928"/>
    </source>
</evidence>
<evidence type="ECO:0000256" key="5">
    <source>
        <dbReference type="ARBA" id="ARBA00022989"/>
    </source>
</evidence>
<dbReference type="EMBL" id="UINC01219926">
    <property type="protein sequence ID" value="SVE47619.1"/>
    <property type="molecule type" value="Genomic_DNA"/>
</dbReference>
<dbReference type="Pfam" id="PF19300">
    <property type="entry name" value="BPD_transp_1_N"/>
    <property type="match status" value="1"/>
</dbReference>
<dbReference type="PANTHER" id="PTHR43163">
    <property type="entry name" value="DIPEPTIDE TRANSPORT SYSTEM PERMEASE PROTEIN DPPB-RELATED"/>
    <property type="match status" value="1"/>
</dbReference>
<dbReference type="InterPro" id="IPR045621">
    <property type="entry name" value="BPD_transp_1_N"/>
</dbReference>
<dbReference type="AlphaFoldDB" id="A0A383DTJ2"/>
<feature type="transmembrane region" description="Helical" evidence="7">
    <location>
        <begin position="103"/>
        <end position="124"/>
    </location>
</feature>
<evidence type="ECO:0000256" key="1">
    <source>
        <dbReference type="ARBA" id="ARBA00004651"/>
    </source>
</evidence>
<feature type="transmembrane region" description="Helical" evidence="7">
    <location>
        <begin position="136"/>
        <end position="160"/>
    </location>
</feature>
<feature type="transmembrane region" description="Helical" evidence="7">
    <location>
        <begin position="9"/>
        <end position="30"/>
    </location>
</feature>
<keyword evidence="4 7" id="KW-0812">Transmembrane</keyword>
<dbReference type="InterPro" id="IPR000515">
    <property type="entry name" value="MetI-like"/>
</dbReference>
<dbReference type="Gene3D" id="1.10.3720.10">
    <property type="entry name" value="MetI-like"/>
    <property type="match status" value="1"/>
</dbReference>
<dbReference type="GO" id="GO:0071916">
    <property type="term" value="F:dipeptide transmembrane transporter activity"/>
    <property type="evidence" value="ECO:0007669"/>
    <property type="project" value="TreeGrafter"/>
</dbReference>
<evidence type="ECO:0000256" key="3">
    <source>
        <dbReference type="ARBA" id="ARBA00022475"/>
    </source>
</evidence>
<dbReference type="InterPro" id="IPR035906">
    <property type="entry name" value="MetI-like_sf"/>
</dbReference>
<evidence type="ECO:0000256" key="6">
    <source>
        <dbReference type="ARBA" id="ARBA00023136"/>
    </source>
</evidence>
<keyword evidence="2" id="KW-0813">Transport</keyword>
<accession>A0A383DTJ2</accession>
<evidence type="ECO:0000256" key="4">
    <source>
        <dbReference type="ARBA" id="ARBA00022692"/>
    </source>
</evidence>
<comment type="subcellular location">
    <subcellularLocation>
        <location evidence="1">Cell membrane</location>
        <topology evidence="1">Multi-pass membrane protein</topology>
    </subcellularLocation>
</comment>
<dbReference type="Pfam" id="PF00528">
    <property type="entry name" value="BPD_transp_1"/>
    <property type="match status" value="1"/>
</dbReference>
<proteinExistence type="predicted"/>
<feature type="non-terminal residue" evidence="9">
    <location>
        <position position="220"/>
    </location>
</feature>
<keyword evidence="5 7" id="KW-1133">Transmembrane helix</keyword>
<protein>
    <recommendedName>
        <fullName evidence="8">ABC transmembrane type-1 domain-containing protein</fullName>
    </recommendedName>
</protein>
<evidence type="ECO:0000256" key="7">
    <source>
        <dbReference type="SAM" id="Phobius"/>
    </source>
</evidence>
<keyword evidence="3" id="KW-1003">Cell membrane</keyword>
<feature type="transmembrane region" description="Helical" evidence="7">
    <location>
        <begin position="180"/>
        <end position="199"/>
    </location>
</feature>
<dbReference type="PROSITE" id="PS50928">
    <property type="entry name" value="ABC_TM1"/>
    <property type="match status" value="1"/>
</dbReference>
<organism evidence="9">
    <name type="scientific">marine metagenome</name>
    <dbReference type="NCBI Taxonomy" id="408172"/>
    <lineage>
        <taxon>unclassified sequences</taxon>
        <taxon>metagenomes</taxon>
        <taxon>ecological metagenomes</taxon>
    </lineage>
</organism>
<dbReference type="PANTHER" id="PTHR43163:SF6">
    <property type="entry name" value="DIPEPTIDE TRANSPORT SYSTEM PERMEASE PROTEIN DPPB-RELATED"/>
    <property type="match status" value="1"/>
</dbReference>